<accession>A0ACC2R1N9</accession>
<evidence type="ECO:0000313" key="1">
    <source>
        <dbReference type="EMBL" id="KAJ8730569.1"/>
    </source>
</evidence>
<name>A0ACC2R1N9_9NEOP</name>
<comment type="caution">
    <text evidence="1">The sequence shown here is derived from an EMBL/GenBank/DDBJ whole genome shotgun (WGS) entry which is preliminary data.</text>
</comment>
<protein>
    <submittedName>
        <fullName evidence="1">Uncharacterized protein</fullName>
    </submittedName>
</protein>
<keyword evidence="2" id="KW-1185">Reference proteome</keyword>
<organism evidence="1 2">
    <name type="scientific">Mythimna loreyi</name>
    <dbReference type="NCBI Taxonomy" id="667449"/>
    <lineage>
        <taxon>Eukaryota</taxon>
        <taxon>Metazoa</taxon>
        <taxon>Ecdysozoa</taxon>
        <taxon>Arthropoda</taxon>
        <taxon>Hexapoda</taxon>
        <taxon>Insecta</taxon>
        <taxon>Pterygota</taxon>
        <taxon>Neoptera</taxon>
        <taxon>Endopterygota</taxon>
        <taxon>Lepidoptera</taxon>
        <taxon>Glossata</taxon>
        <taxon>Ditrysia</taxon>
        <taxon>Noctuoidea</taxon>
        <taxon>Noctuidae</taxon>
        <taxon>Noctuinae</taxon>
        <taxon>Hadenini</taxon>
        <taxon>Mythimna</taxon>
    </lineage>
</organism>
<dbReference type="Proteomes" id="UP001231649">
    <property type="component" value="Chromosome 12"/>
</dbReference>
<sequence>MKNLLDNDALRSLPLILKGNAAVWWNEVKDKISTWNDFETQIRKKFAPNKPAYIVFQEISELRQKPDELTERFVTKQKALLNQLNPPLPEVVQLDMMYGFLHPKIQEQIPRECIESVDGLLEAARALEQEKLKEKSQPKSTEKTGRKRVRCNFCRNFGHVAEVCRKKQKVEAQAATAQTEAGPETAATVPGTSTQGPETPAPQEPSSSSATPASPVEEPKNGIHLFSSPLLMMEISIGTAKEMAFVDTGADISVASHKLYSYLKNIGFHFQEEHKTITLADGIRRPQNVLTGRIPVKLKDRCILTKFLVMPEARNCKTLLGCEFFVDANIELNLPQLAWTFNDEPGVHYDLIEEV</sequence>
<proteinExistence type="predicted"/>
<reference evidence="1" key="1">
    <citation type="submission" date="2023-03" db="EMBL/GenBank/DDBJ databases">
        <title>Chromosome-level genomes of two armyworms, Mythimna separata and Mythimna loreyi, provide insights into the biosynthesis and reception of sex pheromones.</title>
        <authorList>
            <person name="Zhao H."/>
        </authorList>
    </citation>
    <scope>NUCLEOTIDE SEQUENCE</scope>
    <source>
        <strain evidence="1">BeijingLab</strain>
    </source>
</reference>
<evidence type="ECO:0000313" key="2">
    <source>
        <dbReference type="Proteomes" id="UP001231649"/>
    </source>
</evidence>
<dbReference type="EMBL" id="CM056788">
    <property type="protein sequence ID" value="KAJ8730569.1"/>
    <property type="molecule type" value="Genomic_DNA"/>
</dbReference>
<gene>
    <name evidence="1" type="ORF">PYW08_001982</name>
</gene>